<name>A0A8S1KZ06_9CILI</name>
<evidence type="ECO:0000313" key="2">
    <source>
        <dbReference type="Proteomes" id="UP000692954"/>
    </source>
</evidence>
<organism evidence="1 2">
    <name type="scientific">Paramecium sonneborni</name>
    <dbReference type="NCBI Taxonomy" id="65129"/>
    <lineage>
        <taxon>Eukaryota</taxon>
        <taxon>Sar</taxon>
        <taxon>Alveolata</taxon>
        <taxon>Ciliophora</taxon>
        <taxon>Intramacronucleata</taxon>
        <taxon>Oligohymenophorea</taxon>
        <taxon>Peniculida</taxon>
        <taxon>Parameciidae</taxon>
        <taxon>Paramecium</taxon>
    </lineage>
</organism>
<protein>
    <submittedName>
        <fullName evidence="1">Uncharacterized protein</fullName>
    </submittedName>
</protein>
<accession>A0A8S1KZ06</accession>
<reference evidence="1" key="1">
    <citation type="submission" date="2021-01" db="EMBL/GenBank/DDBJ databases">
        <authorList>
            <consortium name="Genoscope - CEA"/>
            <person name="William W."/>
        </authorList>
    </citation>
    <scope>NUCLEOTIDE SEQUENCE</scope>
</reference>
<dbReference type="OrthoDB" id="298794at2759"/>
<comment type="caution">
    <text evidence="1">The sequence shown here is derived from an EMBL/GenBank/DDBJ whole genome shotgun (WGS) entry which is preliminary data.</text>
</comment>
<dbReference type="EMBL" id="CAJJDN010000014">
    <property type="protein sequence ID" value="CAD8060508.1"/>
    <property type="molecule type" value="Genomic_DNA"/>
</dbReference>
<sequence length="227" mass="26734">MNNLVGNFQKYRVSQMNSDLPFIQNRKQIRAISLQQIFDKVKQNSQQVDFNLTNLNNFDNNHKIKSKNLKFENYPQTERQDIKLRSQSMTNRLQRSKGSEIMLTQIDSKKYRNTKQISQITYNSDTKIQKQGFHLKKIENNIQLNNDVSSSLFNLKQNKQCESDQKFNNLIHSTNNLLSQISEKANFNKIRLAKQNDLIQIKPEGPLLSFRQFAQLQGFKLPTFFQK</sequence>
<keyword evidence="2" id="KW-1185">Reference proteome</keyword>
<dbReference type="Proteomes" id="UP000692954">
    <property type="component" value="Unassembled WGS sequence"/>
</dbReference>
<proteinExistence type="predicted"/>
<dbReference type="AlphaFoldDB" id="A0A8S1KZ06"/>
<evidence type="ECO:0000313" key="1">
    <source>
        <dbReference type="EMBL" id="CAD8060508.1"/>
    </source>
</evidence>
<gene>
    <name evidence="1" type="ORF">PSON_ATCC_30995.1.T0140319</name>
</gene>